<dbReference type="FunFam" id="3.40.50.880:FF:000029">
    <property type="entry name" value="Carbamoyl-phosphate synthase small chain"/>
    <property type="match status" value="1"/>
</dbReference>
<dbReference type="PANTHER" id="PTHR43418">
    <property type="entry name" value="MULTIFUNCTIONAL TRYPTOPHAN BIOSYNTHESIS PROTEIN-RELATED"/>
    <property type="match status" value="1"/>
</dbReference>
<dbReference type="InterPro" id="IPR029062">
    <property type="entry name" value="Class_I_gatase-like"/>
</dbReference>
<evidence type="ECO:0000259" key="12">
    <source>
        <dbReference type="SMART" id="SM01097"/>
    </source>
</evidence>
<feature type="binding site" evidence="11">
    <location>
        <position position="289"/>
    </location>
    <ligand>
        <name>L-glutamine</name>
        <dbReference type="ChEBI" id="CHEBI:58359"/>
    </ligand>
</feature>
<comment type="pathway">
    <text evidence="1 11">Pyrimidine metabolism; UMP biosynthesis via de novo pathway; (S)-dihydroorotate from bicarbonate: step 1/3.</text>
</comment>
<dbReference type="SUPFAM" id="SSF52317">
    <property type="entry name" value="Class I glutamine amidotransferase-like"/>
    <property type="match status" value="1"/>
</dbReference>
<evidence type="ECO:0000313" key="14">
    <source>
        <dbReference type="Proteomes" id="UP000051804"/>
    </source>
</evidence>
<dbReference type="GO" id="GO:0006526">
    <property type="term" value="P:L-arginine biosynthetic process"/>
    <property type="evidence" value="ECO:0007669"/>
    <property type="project" value="UniProtKB-UniRule"/>
</dbReference>
<feature type="binding site" evidence="11">
    <location>
        <position position="286"/>
    </location>
    <ligand>
        <name>L-glutamine</name>
        <dbReference type="ChEBI" id="CHEBI:58359"/>
    </ligand>
</feature>
<evidence type="ECO:0000256" key="5">
    <source>
        <dbReference type="ARBA" id="ARBA00022741"/>
    </source>
</evidence>
<feature type="active site" evidence="11">
    <location>
        <position position="329"/>
    </location>
</feature>
<dbReference type="InterPro" id="IPR050472">
    <property type="entry name" value="Anth_synth/Amidotransfase"/>
</dbReference>
<dbReference type="HAMAP" id="MF_01209">
    <property type="entry name" value="CPSase_S_chain"/>
    <property type="match status" value="1"/>
</dbReference>
<dbReference type="OrthoDB" id="9804328at2"/>
<dbReference type="UniPathway" id="UPA00070">
    <property type="reaction ID" value="UER00115"/>
</dbReference>
<dbReference type="Gene3D" id="3.40.50.880">
    <property type="match status" value="1"/>
</dbReference>
<dbReference type="GO" id="GO:0005524">
    <property type="term" value="F:ATP binding"/>
    <property type="evidence" value="ECO:0007669"/>
    <property type="project" value="UniProtKB-UniRule"/>
</dbReference>
<dbReference type="FunFam" id="3.50.30.20:FF:000001">
    <property type="entry name" value="Carbamoyl-phosphate synthase small chain"/>
    <property type="match status" value="1"/>
</dbReference>
<dbReference type="EMBL" id="AZDJ01000013">
    <property type="protein sequence ID" value="KRK73341.1"/>
    <property type="molecule type" value="Genomic_DNA"/>
</dbReference>
<evidence type="ECO:0000256" key="2">
    <source>
        <dbReference type="ARBA" id="ARBA00005077"/>
    </source>
</evidence>
<gene>
    <name evidence="11" type="primary">carA</name>
    <name evidence="13" type="ORF">FD02_GL001199</name>
</gene>
<dbReference type="PRINTS" id="PR00096">
    <property type="entry name" value="GATASE"/>
</dbReference>
<feature type="active site" evidence="11">
    <location>
        <position position="331"/>
    </location>
</feature>
<feature type="region of interest" description="CPSase" evidence="11">
    <location>
        <begin position="1"/>
        <end position="168"/>
    </location>
</feature>
<dbReference type="GO" id="GO:0004359">
    <property type="term" value="F:glutaminase activity"/>
    <property type="evidence" value="ECO:0007669"/>
    <property type="project" value="RHEA"/>
</dbReference>
<sequence length="362" mass="39552">MKRYLILEDGTVYPGEGFGAETVTTGEIVFNTGMSGYQETITDQSYNGQIIAFTYPLIGNAGINRDDYESITPTAKGVVVREAATVTGNWRAQMTLDEFLKRKHIPGIMGIDTRALTRRLRTAGTMKASIVDAADAHAFDQLKALVLPKNQVQQVATTQAYPAPGTGRNVVVIDFGLKHSILRELAKRSCNLTIMPPTTTAEEILALHPDGVMLTNGPGDPKDVPEALTMIRGVEGEIPLFGICLGHQLFALANGADTFKMKFGHRGFNHPVREIATGRIDFTSQNHGYAVDPASIDPATLLVTHEEINDHTVEGLRHRLYPAFSVQFHPDAAPGPHDAAHLFDEFMEMMDAFNRGKDTTHA</sequence>
<dbReference type="SUPFAM" id="SSF52021">
    <property type="entry name" value="Carbamoyl phosphate synthetase, small subunit N-terminal domain"/>
    <property type="match status" value="1"/>
</dbReference>
<dbReference type="NCBIfam" id="TIGR01368">
    <property type="entry name" value="CPSaseIIsmall"/>
    <property type="match status" value="1"/>
</dbReference>
<keyword evidence="4 11" id="KW-0436">Ligase</keyword>
<keyword evidence="11" id="KW-0028">Amino-acid biosynthesis</keyword>
<dbReference type="InterPro" id="IPR036480">
    <property type="entry name" value="CarbP_synth_ssu_N_sf"/>
</dbReference>
<dbReference type="InterPro" id="IPR006274">
    <property type="entry name" value="CarbamoylP_synth_ssu"/>
</dbReference>
<dbReference type="RefSeq" id="WP_054721646.1">
    <property type="nucleotide sequence ID" value="NZ_AZDJ01000013.1"/>
</dbReference>
<evidence type="ECO:0000256" key="9">
    <source>
        <dbReference type="ARBA" id="ARBA00048816"/>
    </source>
</evidence>
<dbReference type="UniPathway" id="UPA00068">
    <property type="reaction ID" value="UER00171"/>
</dbReference>
<feature type="binding site" evidence="11">
    <location>
        <position position="248"/>
    </location>
    <ligand>
        <name>L-glutamine</name>
        <dbReference type="ChEBI" id="CHEBI:58359"/>
    </ligand>
</feature>
<comment type="catalytic activity">
    <reaction evidence="9 11">
        <text>hydrogencarbonate + L-glutamine + 2 ATP + H2O = carbamoyl phosphate + L-glutamate + 2 ADP + phosphate + 2 H(+)</text>
        <dbReference type="Rhea" id="RHEA:18633"/>
        <dbReference type="ChEBI" id="CHEBI:15377"/>
        <dbReference type="ChEBI" id="CHEBI:15378"/>
        <dbReference type="ChEBI" id="CHEBI:17544"/>
        <dbReference type="ChEBI" id="CHEBI:29985"/>
        <dbReference type="ChEBI" id="CHEBI:30616"/>
        <dbReference type="ChEBI" id="CHEBI:43474"/>
        <dbReference type="ChEBI" id="CHEBI:58228"/>
        <dbReference type="ChEBI" id="CHEBI:58359"/>
        <dbReference type="ChEBI" id="CHEBI:456216"/>
        <dbReference type="EC" id="6.3.5.5"/>
    </reaction>
</comment>
<keyword evidence="8 11" id="KW-0665">Pyrimidine biosynthesis</keyword>
<dbReference type="PROSITE" id="PS51273">
    <property type="entry name" value="GATASE_TYPE_1"/>
    <property type="match status" value="1"/>
</dbReference>
<dbReference type="NCBIfam" id="NF009475">
    <property type="entry name" value="PRK12838.1"/>
    <property type="match status" value="1"/>
</dbReference>
<evidence type="ECO:0000256" key="4">
    <source>
        <dbReference type="ARBA" id="ARBA00022598"/>
    </source>
</evidence>
<dbReference type="InterPro" id="IPR002474">
    <property type="entry name" value="CarbamoylP_synth_ssu_N"/>
</dbReference>
<evidence type="ECO:0000256" key="3">
    <source>
        <dbReference type="ARBA" id="ARBA00007800"/>
    </source>
</evidence>
<dbReference type="PRINTS" id="PR00097">
    <property type="entry name" value="ANTSNTHASEII"/>
</dbReference>
<dbReference type="Pfam" id="PF00988">
    <property type="entry name" value="CPSase_sm_chain"/>
    <property type="match status" value="1"/>
</dbReference>
<dbReference type="PANTHER" id="PTHR43418:SF7">
    <property type="entry name" value="CARBAMOYL-PHOSPHATE SYNTHASE SMALL CHAIN"/>
    <property type="match status" value="1"/>
</dbReference>
<keyword evidence="6 11" id="KW-0067">ATP-binding</keyword>
<dbReference type="PRINTS" id="PR00099">
    <property type="entry name" value="CPSGATASE"/>
</dbReference>
<feature type="domain" description="Carbamoyl-phosphate synthase small subunit N-terminal" evidence="12">
    <location>
        <begin position="1"/>
        <end position="131"/>
    </location>
</feature>
<feature type="active site" description="Nucleophile" evidence="11">
    <location>
        <position position="244"/>
    </location>
</feature>
<feature type="binding site" evidence="11">
    <location>
        <position position="219"/>
    </location>
    <ligand>
        <name>L-glutamine</name>
        <dbReference type="ChEBI" id="CHEBI:58359"/>
    </ligand>
</feature>
<feature type="binding site" evidence="11">
    <location>
        <position position="245"/>
    </location>
    <ligand>
        <name>L-glutamine</name>
        <dbReference type="ChEBI" id="CHEBI:58359"/>
    </ligand>
</feature>
<dbReference type="InterPro" id="IPR035686">
    <property type="entry name" value="CPSase_GATase1"/>
</dbReference>
<feature type="binding site" evidence="11">
    <location>
        <position position="217"/>
    </location>
    <ligand>
        <name>L-glutamine</name>
        <dbReference type="ChEBI" id="CHEBI:58359"/>
    </ligand>
</feature>
<feature type="binding site" evidence="11">
    <location>
        <position position="288"/>
    </location>
    <ligand>
        <name>L-glutamine</name>
        <dbReference type="ChEBI" id="CHEBI:58359"/>
    </ligand>
</feature>
<dbReference type="PATRIC" id="fig|1291734.4.peg.1230"/>
<dbReference type="Pfam" id="PF00117">
    <property type="entry name" value="GATase"/>
    <property type="match status" value="1"/>
</dbReference>
<dbReference type="Gene3D" id="3.50.30.20">
    <property type="entry name" value="Carbamoyl-phosphate synthase small subunit, N-terminal domain"/>
    <property type="match status" value="1"/>
</dbReference>
<dbReference type="Proteomes" id="UP000051804">
    <property type="component" value="Unassembled WGS sequence"/>
</dbReference>
<protein>
    <recommendedName>
        <fullName evidence="11">Carbamoyl phosphate synthase small chain</fullName>
        <ecNumber evidence="11">6.3.5.5</ecNumber>
    </recommendedName>
    <alternativeName>
        <fullName evidence="11">Carbamoyl phosphate synthetase glutamine chain</fullName>
    </alternativeName>
</protein>
<keyword evidence="14" id="KW-1185">Reference proteome</keyword>
<comment type="similarity">
    <text evidence="3 11">Belongs to the CarA family.</text>
</comment>
<dbReference type="EC" id="6.3.5.5" evidence="11"/>
<dbReference type="GO" id="GO:0006207">
    <property type="term" value="P:'de novo' pyrimidine nucleobase biosynthetic process"/>
    <property type="evidence" value="ECO:0007669"/>
    <property type="project" value="InterPro"/>
</dbReference>
<comment type="function">
    <text evidence="11">Small subunit of the glutamine-dependent carbamoyl phosphate synthetase (CPSase). CPSase catalyzes the formation of carbamoyl phosphate from the ammonia moiety of glutamine, carbonate, and phosphate donated by ATP, constituting the first step of 2 biosynthetic pathways, one leading to arginine and/or urea and the other to pyrimidine nucleotides. The small subunit (glutamine amidotransferase) binds and cleaves glutamine to supply the large subunit with the substrate ammonia.</text>
</comment>
<evidence type="ECO:0000256" key="11">
    <source>
        <dbReference type="HAMAP-Rule" id="MF_01209"/>
    </source>
</evidence>
<proteinExistence type="inferred from homology"/>
<evidence type="ECO:0000256" key="8">
    <source>
        <dbReference type="ARBA" id="ARBA00022975"/>
    </source>
</evidence>
<dbReference type="InterPro" id="IPR017926">
    <property type="entry name" value="GATASE"/>
</dbReference>
<comment type="pathway">
    <text evidence="2 11">Amino-acid biosynthesis; L-arginine biosynthesis; carbamoyl phosphate from bicarbonate: step 1/1.</text>
</comment>
<comment type="subunit">
    <text evidence="11">Composed of two chains; the small (or glutamine) chain promotes the hydrolysis of glutamine to ammonia, which is used by the large (or ammonia) chain to synthesize carbamoyl phosphate. Tetramer of heterodimers (alpha,beta)4.</text>
</comment>
<evidence type="ECO:0000256" key="7">
    <source>
        <dbReference type="ARBA" id="ARBA00022962"/>
    </source>
</evidence>
<reference evidence="13 14" key="1">
    <citation type="journal article" date="2015" name="Genome Announc.">
        <title>Expanding the biotechnology potential of lactobacilli through comparative genomics of 213 strains and associated genera.</title>
        <authorList>
            <person name="Sun Z."/>
            <person name="Harris H.M."/>
            <person name="McCann A."/>
            <person name="Guo C."/>
            <person name="Argimon S."/>
            <person name="Zhang W."/>
            <person name="Yang X."/>
            <person name="Jeffery I.B."/>
            <person name="Cooney J.C."/>
            <person name="Kagawa T.F."/>
            <person name="Liu W."/>
            <person name="Song Y."/>
            <person name="Salvetti E."/>
            <person name="Wrobel A."/>
            <person name="Rasinkangas P."/>
            <person name="Parkhill J."/>
            <person name="Rea M.C."/>
            <person name="O'Sullivan O."/>
            <person name="Ritari J."/>
            <person name="Douillard F.P."/>
            <person name="Paul Ross R."/>
            <person name="Yang R."/>
            <person name="Briner A.E."/>
            <person name="Felis G.E."/>
            <person name="de Vos W.M."/>
            <person name="Barrangou R."/>
            <person name="Klaenhammer T.R."/>
            <person name="Caufield P.W."/>
            <person name="Cui Y."/>
            <person name="Zhang H."/>
            <person name="O'Toole P.W."/>
        </authorList>
    </citation>
    <scope>NUCLEOTIDE SEQUENCE [LARGE SCALE GENOMIC DNA]</scope>
    <source>
        <strain evidence="13 14">JCM 17158</strain>
    </source>
</reference>
<dbReference type="GO" id="GO:0004088">
    <property type="term" value="F:carbamoyl-phosphate synthase (glutamine-hydrolyzing) activity"/>
    <property type="evidence" value="ECO:0007669"/>
    <property type="project" value="UniProtKB-UniRule"/>
</dbReference>
<keyword evidence="7 11" id="KW-0315">Glutamine amidotransferase</keyword>
<keyword evidence="5 11" id="KW-0547">Nucleotide-binding</keyword>
<name>A0A0R1JPV2_9LACO</name>
<dbReference type="SMART" id="SM01097">
    <property type="entry name" value="CPSase_sm_chain"/>
    <property type="match status" value="1"/>
</dbReference>
<comment type="catalytic activity">
    <reaction evidence="10 11">
        <text>L-glutamine + H2O = L-glutamate + NH4(+)</text>
        <dbReference type="Rhea" id="RHEA:15889"/>
        <dbReference type="ChEBI" id="CHEBI:15377"/>
        <dbReference type="ChEBI" id="CHEBI:28938"/>
        <dbReference type="ChEBI" id="CHEBI:29985"/>
        <dbReference type="ChEBI" id="CHEBI:58359"/>
    </reaction>
</comment>
<dbReference type="GO" id="GO:0044205">
    <property type="term" value="P:'de novo' UMP biosynthetic process"/>
    <property type="evidence" value="ECO:0007669"/>
    <property type="project" value="UniProtKB-UniRule"/>
</dbReference>
<comment type="caution">
    <text evidence="13">The sequence shown here is derived from an EMBL/GenBank/DDBJ whole genome shotgun (WGS) entry which is preliminary data.</text>
</comment>
<evidence type="ECO:0000256" key="10">
    <source>
        <dbReference type="ARBA" id="ARBA00049285"/>
    </source>
</evidence>
<feature type="binding site" evidence="11">
    <location>
        <position position="45"/>
    </location>
    <ligand>
        <name>L-glutamine</name>
        <dbReference type="ChEBI" id="CHEBI:58359"/>
    </ligand>
</feature>
<keyword evidence="11" id="KW-0055">Arginine biosynthesis</keyword>
<evidence type="ECO:0000256" key="1">
    <source>
        <dbReference type="ARBA" id="ARBA00004812"/>
    </source>
</evidence>
<dbReference type="CDD" id="cd01744">
    <property type="entry name" value="GATase1_CPSase"/>
    <property type="match status" value="1"/>
</dbReference>
<accession>A0A0R1JPV2</accession>
<evidence type="ECO:0000313" key="13">
    <source>
        <dbReference type="EMBL" id="KRK73341.1"/>
    </source>
</evidence>
<dbReference type="GO" id="GO:0006541">
    <property type="term" value="P:glutamine metabolic process"/>
    <property type="evidence" value="ECO:0007669"/>
    <property type="project" value="InterPro"/>
</dbReference>
<organism evidence="13 14">
    <name type="scientific">Lacticaseibacillus nasuensis JCM 17158</name>
    <dbReference type="NCBI Taxonomy" id="1291734"/>
    <lineage>
        <taxon>Bacteria</taxon>
        <taxon>Bacillati</taxon>
        <taxon>Bacillota</taxon>
        <taxon>Bacilli</taxon>
        <taxon>Lactobacillales</taxon>
        <taxon>Lactobacillaceae</taxon>
        <taxon>Lacticaseibacillus</taxon>
    </lineage>
</organism>
<evidence type="ECO:0000256" key="6">
    <source>
        <dbReference type="ARBA" id="ARBA00022840"/>
    </source>
</evidence>
<dbReference type="STRING" id="1291734.FD02_GL001199"/>
<dbReference type="AlphaFoldDB" id="A0A0R1JPV2"/>